<evidence type="ECO:0000313" key="9">
    <source>
        <dbReference type="EMBL" id="KAK7734093.1"/>
    </source>
</evidence>
<dbReference type="PANTHER" id="PTHR33048">
    <property type="entry name" value="PTH11-LIKE INTEGRAL MEMBRANE PROTEIN (AFU_ORTHOLOGUE AFUA_5G11245)"/>
    <property type="match status" value="1"/>
</dbReference>
<feature type="compositionally biased region" description="Polar residues" evidence="6">
    <location>
        <begin position="302"/>
        <end position="321"/>
    </location>
</feature>
<feature type="region of interest" description="Disordered" evidence="6">
    <location>
        <begin position="356"/>
        <end position="375"/>
    </location>
</feature>
<evidence type="ECO:0000256" key="7">
    <source>
        <dbReference type="SAM" id="Phobius"/>
    </source>
</evidence>
<keyword evidence="3 7" id="KW-1133">Transmembrane helix</keyword>
<dbReference type="PANTHER" id="PTHR33048:SF47">
    <property type="entry name" value="INTEGRAL MEMBRANE PROTEIN-RELATED"/>
    <property type="match status" value="1"/>
</dbReference>
<accession>A0ABR1PEF3</accession>
<reference evidence="9 10" key="1">
    <citation type="submission" date="2024-02" db="EMBL/GenBank/DDBJ databases">
        <title>De novo assembly and annotation of 12 fungi associated with fruit tree decline syndrome in Ontario, Canada.</title>
        <authorList>
            <person name="Sulman M."/>
            <person name="Ellouze W."/>
            <person name="Ilyukhin E."/>
        </authorList>
    </citation>
    <scope>NUCLEOTIDE SEQUENCE [LARGE SCALE GENOMIC DNA]</scope>
    <source>
        <strain evidence="9 10">M169</strain>
    </source>
</reference>
<organism evidence="9 10">
    <name type="scientific">Diaporthe eres</name>
    <name type="common">Phomopsis oblonga</name>
    <dbReference type="NCBI Taxonomy" id="83184"/>
    <lineage>
        <taxon>Eukaryota</taxon>
        <taxon>Fungi</taxon>
        <taxon>Dikarya</taxon>
        <taxon>Ascomycota</taxon>
        <taxon>Pezizomycotina</taxon>
        <taxon>Sordariomycetes</taxon>
        <taxon>Sordariomycetidae</taxon>
        <taxon>Diaporthales</taxon>
        <taxon>Diaporthaceae</taxon>
        <taxon>Diaporthe</taxon>
        <taxon>Diaporthe eres species complex</taxon>
    </lineage>
</organism>
<evidence type="ECO:0000256" key="3">
    <source>
        <dbReference type="ARBA" id="ARBA00022989"/>
    </source>
</evidence>
<evidence type="ECO:0000313" key="10">
    <source>
        <dbReference type="Proteomes" id="UP001430848"/>
    </source>
</evidence>
<comment type="similarity">
    <text evidence="5">Belongs to the SAT4 family.</text>
</comment>
<dbReference type="Proteomes" id="UP001430848">
    <property type="component" value="Unassembled WGS sequence"/>
</dbReference>
<feature type="transmembrane region" description="Helical" evidence="7">
    <location>
        <begin position="135"/>
        <end position="155"/>
    </location>
</feature>
<name>A0ABR1PEF3_DIAER</name>
<keyword evidence="4 7" id="KW-0472">Membrane</keyword>
<comment type="caution">
    <text evidence="9">The sequence shown here is derived from an EMBL/GenBank/DDBJ whole genome shotgun (WGS) entry which is preliminary data.</text>
</comment>
<gene>
    <name evidence="9" type="ORF">SLS63_004378</name>
</gene>
<feature type="compositionally biased region" description="Basic and acidic residues" evidence="6">
    <location>
        <begin position="357"/>
        <end position="375"/>
    </location>
</feature>
<sequence>MWTRRYQAWSSESTMDSYLYDQLLGLLIFFSVLCTITVGLRVLVRTKLTKGAFGWDDVALVISYALMMVFVALCILAVRAGMKSSEDEPWYNDAAARRYDFAKYVVCFVISGVVKISVALVLYRLDSRPNVRMIIIIDIVTCVIWNIVTTFILSLGCMRQSPYVIDNKVCENTFYSQESSYVIYDIFHVLLPIYILWNVQISRALKVSVVCLFSVGLLAAIAAIMKLQVHYETFHPRDNNSVTTWYLAMIWAITEHGLSIFASSVLALRPLTRFVSKSWASLSSTLYGSGSSKDAKSSGQGTSSRVSKKSNWTEPTESNELGNIGVRNEVEVRSEYTAEGQAQQPLYLAEAYNGSSESHKRLVDAKTHEDVGVAA</sequence>
<feature type="compositionally biased region" description="Low complexity" evidence="6">
    <location>
        <begin position="286"/>
        <end position="301"/>
    </location>
</feature>
<keyword evidence="2 7" id="KW-0812">Transmembrane</keyword>
<comment type="subcellular location">
    <subcellularLocation>
        <location evidence="1">Membrane</location>
        <topology evidence="1">Multi-pass membrane protein</topology>
    </subcellularLocation>
</comment>
<feature type="transmembrane region" description="Helical" evidence="7">
    <location>
        <begin position="101"/>
        <end position="123"/>
    </location>
</feature>
<dbReference type="EMBL" id="JAKNSF020000016">
    <property type="protein sequence ID" value="KAK7734093.1"/>
    <property type="molecule type" value="Genomic_DNA"/>
</dbReference>
<evidence type="ECO:0000256" key="6">
    <source>
        <dbReference type="SAM" id="MobiDB-lite"/>
    </source>
</evidence>
<evidence type="ECO:0000256" key="2">
    <source>
        <dbReference type="ARBA" id="ARBA00022692"/>
    </source>
</evidence>
<evidence type="ECO:0000256" key="5">
    <source>
        <dbReference type="ARBA" id="ARBA00038359"/>
    </source>
</evidence>
<evidence type="ECO:0000256" key="1">
    <source>
        <dbReference type="ARBA" id="ARBA00004141"/>
    </source>
</evidence>
<feature type="region of interest" description="Disordered" evidence="6">
    <location>
        <begin position="286"/>
        <end position="326"/>
    </location>
</feature>
<dbReference type="InterPro" id="IPR049326">
    <property type="entry name" value="Rhodopsin_dom_fungi"/>
</dbReference>
<evidence type="ECO:0000259" key="8">
    <source>
        <dbReference type="Pfam" id="PF20684"/>
    </source>
</evidence>
<feature type="transmembrane region" description="Helical" evidence="7">
    <location>
        <begin position="204"/>
        <end position="225"/>
    </location>
</feature>
<feature type="domain" description="Rhodopsin" evidence="8">
    <location>
        <begin position="40"/>
        <end position="273"/>
    </location>
</feature>
<feature type="transmembrane region" description="Helical" evidence="7">
    <location>
        <begin position="245"/>
        <end position="268"/>
    </location>
</feature>
<keyword evidence="10" id="KW-1185">Reference proteome</keyword>
<evidence type="ECO:0000256" key="4">
    <source>
        <dbReference type="ARBA" id="ARBA00023136"/>
    </source>
</evidence>
<protein>
    <recommendedName>
        <fullName evidence="8">Rhodopsin domain-containing protein</fullName>
    </recommendedName>
</protein>
<proteinExistence type="inferred from homology"/>
<feature type="transmembrane region" description="Helical" evidence="7">
    <location>
        <begin position="23"/>
        <end position="44"/>
    </location>
</feature>
<dbReference type="InterPro" id="IPR052337">
    <property type="entry name" value="SAT4-like"/>
</dbReference>
<dbReference type="Pfam" id="PF20684">
    <property type="entry name" value="Fung_rhodopsin"/>
    <property type="match status" value="1"/>
</dbReference>
<feature type="transmembrane region" description="Helical" evidence="7">
    <location>
        <begin position="56"/>
        <end position="81"/>
    </location>
</feature>